<dbReference type="PANTHER" id="PTHR33169:SF13">
    <property type="entry name" value="PADR-FAMILY TRANSCRIPTIONAL REGULATOR"/>
    <property type="match status" value="1"/>
</dbReference>
<sequence>MTDRIKRVYVPMTETGFYILYCLQDEMHGYNIGQKVKQMTGGEVTISPGTMYGTLSKMEKDGLIRFVREEDKRKLYVITELGWEVLNIELHRIERLYQNSKGEYSYGG</sequence>
<dbReference type="InterPro" id="IPR005149">
    <property type="entry name" value="Tscrpt_reg_PadR_N"/>
</dbReference>
<reference evidence="2 3" key="1">
    <citation type="submission" date="2019-12" db="EMBL/GenBank/DDBJ databases">
        <title>Sporaefaciens musculi gen. nov., sp. nov., a novel bacterium isolated from the caecum of an obese mouse.</title>
        <authorList>
            <person name="Rasmussen T.S."/>
            <person name="Streidl T."/>
            <person name="Hitch T.C.A."/>
            <person name="Wortmann E."/>
            <person name="Deptula P."/>
            <person name="Hansen M."/>
            <person name="Nielsen D.S."/>
            <person name="Clavel T."/>
            <person name="Vogensen F.K."/>
        </authorList>
    </citation>
    <scope>NUCLEOTIDE SEQUENCE [LARGE SCALE GENOMIC DNA]</scope>
    <source>
        <strain evidence="2 3">WCA-9-b2</strain>
    </source>
</reference>
<dbReference type="RefSeq" id="WP_159750324.1">
    <property type="nucleotide sequence ID" value="NZ_WUQX01000001.1"/>
</dbReference>
<dbReference type="InterPro" id="IPR036390">
    <property type="entry name" value="WH_DNA-bd_sf"/>
</dbReference>
<evidence type="ECO:0000259" key="1">
    <source>
        <dbReference type="Pfam" id="PF03551"/>
    </source>
</evidence>
<dbReference type="Proteomes" id="UP000460412">
    <property type="component" value="Unassembled WGS sequence"/>
</dbReference>
<comment type="caution">
    <text evidence="2">The sequence shown here is derived from an EMBL/GenBank/DDBJ whole genome shotgun (WGS) entry which is preliminary data.</text>
</comment>
<evidence type="ECO:0000313" key="2">
    <source>
        <dbReference type="EMBL" id="MXP75007.1"/>
    </source>
</evidence>
<dbReference type="AlphaFoldDB" id="A0A7X3MET4"/>
<dbReference type="Pfam" id="PF03551">
    <property type="entry name" value="PadR"/>
    <property type="match status" value="1"/>
</dbReference>
<dbReference type="InterPro" id="IPR036388">
    <property type="entry name" value="WH-like_DNA-bd_sf"/>
</dbReference>
<name>A0A7X3MET4_9FIRM</name>
<dbReference type="SUPFAM" id="SSF46785">
    <property type="entry name" value="Winged helix' DNA-binding domain"/>
    <property type="match status" value="1"/>
</dbReference>
<dbReference type="Gene3D" id="1.10.10.10">
    <property type="entry name" value="Winged helix-like DNA-binding domain superfamily/Winged helix DNA-binding domain"/>
    <property type="match status" value="1"/>
</dbReference>
<organism evidence="2 3">
    <name type="scientific">Sporofaciens musculi</name>
    <dbReference type="NCBI Taxonomy" id="2681861"/>
    <lineage>
        <taxon>Bacteria</taxon>
        <taxon>Bacillati</taxon>
        <taxon>Bacillota</taxon>
        <taxon>Clostridia</taxon>
        <taxon>Lachnospirales</taxon>
        <taxon>Lachnospiraceae</taxon>
        <taxon>Sporofaciens</taxon>
    </lineage>
</organism>
<dbReference type="PANTHER" id="PTHR33169">
    <property type="entry name" value="PADR-FAMILY TRANSCRIPTIONAL REGULATOR"/>
    <property type="match status" value="1"/>
</dbReference>
<protein>
    <submittedName>
        <fullName evidence="2">PadR family transcriptional regulator</fullName>
    </submittedName>
</protein>
<dbReference type="InterPro" id="IPR052509">
    <property type="entry name" value="Metal_resp_DNA-bind_regulator"/>
</dbReference>
<gene>
    <name evidence="2" type="ORF">GN277_06315</name>
</gene>
<proteinExistence type="predicted"/>
<evidence type="ECO:0000313" key="3">
    <source>
        <dbReference type="Proteomes" id="UP000460412"/>
    </source>
</evidence>
<keyword evidence="3" id="KW-1185">Reference proteome</keyword>
<dbReference type="EMBL" id="WUQX01000001">
    <property type="protein sequence ID" value="MXP75007.1"/>
    <property type="molecule type" value="Genomic_DNA"/>
</dbReference>
<feature type="domain" description="Transcription regulator PadR N-terminal" evidence="1">
    <location>
        <begin position="19"/>
        <end position="86"/>
    </location>
</feature>
<accession>A0A7X3MET4</accession>